<sequence>MAVLASAAPVLACSVLRTPPARQRRVGGAPLLRAPGERARRLGLLRPAAPAQLRLRSAAAGWHLRAWRTGGGGRASLAEWRWRPGAGGPRASVQRASLERCRGGQVSRGRQRQGAAAGAGATARSRNDGPLLGRACQPGLQPTQPQVEIRPYLPPS</sequence>
<accession>K7U7J5</accession>
<gene>
    <name evidence="2" type="ORF">ZEAMMB73_Zm00001d052740</name>
</gene>
<dbReference type="InParanoid" id="K7U7J5"/>
<name>K7U7J5_MAIZE</name>
<dbReference type="EMBL" id="CM000780">
    <property type="protein sequence ID" value="AQK57925.1"/>
    <property type="molecule type" value="Genomic_DNA"/>
</dbReference>
<feature type="region of interest" description="Disordered" evidence="1">
    <location>
        <begin position="82"/>
        <end position="156"/>
    </location>
</feature>
<reference evidence="2" key="1">
    <citation type="submission" date="2015-12" db="EMBL/GenBank/DDBJ databases">
        <title>Update maize B73 reference genome by single molecule sequencing technologies.</title>
        <authorList>
            <consortium name="Maize Genome Sequencing Project"/>
            <person name="Ware D."/>
        </authorList>
    </citation>
    <scope>NUCLEOTIDE SEQUENCE</scope>
    <source>
        <tissue evidence="2">Seedling</tissue>
    </source>
</reference>
<dbReference type="AlphaFoldDB" id="K7U7J5"/>
<protein>
    <submittedName>
        <fullName evidence="2">Uncharacterized protein</fullName>
    </submittedName>
</protein>
<dbReference type="PaxDb" id="4577-GRMZM2G413981_P01"/>
<organism evidence="2">
    <name type="scientific">Zea mays</name>
    <name type="common">Maize</name>
    <dbReference type="NCBI Taxonomy" id="4577"/>
    <lineage>
        <taxon>Eukaryota</taxon>
        <taxon>Viridiplantae</taxon>
        <taxon>Streptophyta</taxon>
        <taxon>Embryophyta</taxon>
        <taxon>Tracheophyta</taxon>
        <taxon>Spermatophyta</taxon>
        <taxon>Magnoliopsida</taxon>
        <taxon>Liliopsida</taxon>
        <taxon>Poales</taxon>
        <taxon>Poaceae</taxon>
        <taxon>PACMAD clade</taxon>
        <taxon>Panicoideae</taxon>
        <taxon>Andropogonodae</taxon>
        <taxon>Andropogoneae</taxon>
        <taxon>Tripsacinae</taxon>
        <taxon>Zea</taxon>
    </lineage>
</organism>
<evidence type="ECO:0000256" key="1">
    <source>
        <dbReference type="SAM" id="MobiDB-lite"/>
    </source>
</evidence>
<dbReference type="HOGENOM" id="CLU_1689304_0_0_1"/>
<feature type="compositionally biased region" description="Low complexity" evidence="1">
    <location>
        <begin position="103"/>
        <end position="124"/>
    </location>
</feature>
<evidence type="ECO:0000313" key="2">
    <source>
        <dbReference type="EMBL" id="AQK57925.1"/>
    </source>
</evidence>
<proteinExistence type="predicted"/>